<comment type="caution">
    <text evidence="2">The sequence shown here is derived from an EMBL/GenBank/DDBJ whole genome shotgun (WGS) entry which is preliminary data.</text>
</comment>
<feature type="region of interest" description="Disordered" evidence="1">
    <location>
        <begin position="1"/>
        <end position="114"/>
    </location>
</feature>
<evidence type="ECO:0000313" key="3">
    <source>
        <dbReference type="Proteomes" id="UP001316803"/>
    </source>
</evidence>
<feature type="region of interest" description="Disordered" evidence="1">
    <location>
        <begin position="728"/>
        <end position="772"/>
    </location>
</feature>
<feature type="compositionally biased region" description="Basic residues" evidence="1">
    <location>
        <begin position="396"/>
        <end position="405"/>
    </location>
</feature>
<organism evidence="2 3">
    <name type="scientific">Knufia fluminis</name>
    <dbReference type="NCBI Taxonomy" id="191047"/>
    <lineage>
        <taxon>Eukaryota</taxon>
        <taxon>Fungi</taxon>
        <taxon>Dikarya</taxon>
        <taxon>Ascomycota</taxon>
        <taxon>Pezizomycotina</taxon>
        <taxon>Eurotiomycetes</taxon>
        <taxon>Chaetothyriomycetidae</taxon>
        <taxon>Chaetothyriales</taxon>
        <taxon>Trichomeriaceae</taxon>
        <taxon>Knufia</taxon>
    </lineage>
</organism>
<feature type="compositionally biased region" description="Low complexity" evidence="1">
    <location>
        <begin position="147"/>
        <end position="156"/>
    </location>
</feature>
<feature type="region of interest" description="Disordered" evidence="1">
    <location>
        <begin position="378"/>
        <end position="407"/>
    </location>
</feature>
<feature type="compositionally biased region" description="Low complexity" evidence="1">
    <location>
        <begin position="63"/>
        <end position="74"/>
    </location>
</feature>
<gene>
    <name evidence="2" type="ORF">OHC33_010964</name>
</gene>
<reference evidence="2 3" key="1">
    <citation type="submission" date="2022-12" db="EMBL/GenBank/DDBJ databases">
        <title>Genomic features and morphological characterization of a novel Knufia sp. strain isolated from spacecraft assembly facility.</title>
        <authorList>
            <person name="Teixeira M."/>
            <person name="Chander A.M."/>
            <person name="Stajich J.E."/>
            <person name="Venkateswaran K."/>
        </authorList>
    </citation>
    <scope>NUCLEOTIDE SEQUENCE [LARGE SCALE GENOMIC DNA]</scope>
    <source>
        <strain evidence="2 3">FJI-L2-BK-P2</strain>
    </source>
</reference>
<accession>A0AAN8I383</accession>
<feature type="compositionally biased region" description="Polar residues" evidence="1">
    <location>
        <begin position="158"/>
        <end position="181"/>
    </location>
</feature>
<dbReference type="AlphaFoldDB" id="A0AAN8I383"/>
<sequence>MSSLTAGDLQDDISIFEQSSPESLRARALSPHAHDQYSSTSDARTLTDDDYFSQYKPPKECTSSRSSISSFPASVVHHTPYTDNEDAGFRTPSRTQSYDRTSKTPSHGYLSAFRNPSSVRALQLESEYADSDALSLRNSPRPRRSPRVSQFSPRSPGSVHSSPTKRSSRSGTPLQHRQSSSKLKKEFPLVLLHCTLLPPAVTVSGPLVAAEILEAVLPEEYRKRWRTLQDKVVRNAEVKQRGVLIPHPGEDYDLLEERLLETLELERPRIRRGHYLGKEGGSDSGFESSSQNGSDEEQVAAETEDQEPGDKCPDCGKAVSCKVEQERRWEIKVFAANGLMRSGAWAAAWEEMEKVDVQVGVWMPEDVRTEVEERLKALQAKEEAAKPVDEPSETRKKSRRTRSTKLRHDERMKEIYGDISEPKTQAEIDGLVDEEREAPAKPTATTDALNSPAAEPQIPIDVDAPAVKHQHRPRPPQQEAFLPFMRRHVHLIWNDQKNLAIVLLSILVLFFSIQNAKVGGTSTSANVESTKPSIPIGVAHSSSTSTSAPADLYVASTVSVPPTALPTSDPVVDVEVAVPAEPEQQNEGSIILDTSPTPAVSLEHEQEDESTTIIEAFPTATAELVMDGSIVETSSAASEAQDSLEDELDAHTTGQEDRHPFTSAPNKVADDDHNDPMVSADQQDQTPVDFEPLEAPADDLKLEFQLVDDEKLSEDVTIMTLSSAILDENPASPSAAIDELDETQREQDSQAEIEVDHTARVEETPEQPKRAD</sequence>
<evidence type="ECO:0008006" key="4">
    <source>
        <dbReference type="Google" id="ProtNLM"/>
    </source>
</evidence>
<feature type="compositionally biased region" description="Low complexity" evidence="1">
    <location>
        <begin position="284"/>
        <end position="293"/>
    </location>
</feature>
<feature type="region of interest" description="Disordered" evidence="1">
    <location>
        <begin position="632"/>
        <end position="685"/>
    </location>
</feature>
<evidence type="ECO:0000313" key="2">
    <source>
        <dbReference type="EMBL" id="KAK5948036.1"/>
    </source>
</evidence>
<feature type="compositionally biased region" description="Basic and acidic residues" evidence="1">
    <location>
        <begin position="378"/>
        <end position="395"/>
    </location>
</feature>
<dbReference type="EMBL" id="JAKLMC020000055">
    <property type="protein sequence ID" value="KAK5948036.1"/>
    <property type="molecule type" value="Genomic_DNA"/>
</dbReference>
<keyword evidence="3" id="KW-1185">Reference proteome</keyword>
<feature type="region of interest" description="Disordered" evidence="1">
    <location>
        <begin position="129"/>
        <end position="181"/>
    </location>
</feature>
<feature type="compositionally biased region" description="Polar residues" evidence="1">
    <location>
        <begin position="632"/>
        <end position="641"/>
    </location>
</feature>
<proteinExistence type="predicted"/>
<dbReference type="Proteomes" id="UP001316803">
    <property type="component" value="Unassembled WGS sequence"/>
</dbReference>
<feature type="compositionally biased region" description="Acidic residues" evidence="1">
    <location>
        <begin position="294"/>
        <end position="307"/>
    </location>
</feature>
<name>A0AAN8I383_9EURO</name>
<evidence type="ECO:0000256" key="1">
    <source>
        <dbReference type="SAM" id="MobiDB-lite"/>
    </source>
</evidence>
<protein>
    <recommendedName>
        <fullName evidence="4">Pathway-specific nitrogen regulator</fullName>
    </recommendedName>
</protein>
<feature type="compositionally biased region" description="Polar residues" evidence="1">
    <location>
        <begin position="92"/>
        <end position="105"/>
    </location>
</feature>
<feature type="compositionally biased region" description="Basic and acidic residues" evidence="1">
    <location>
        <begin position="742"/>
        <end position="772"/>
    </location>
</feature>
<feature type="region of interest" description="Disordered" evidence="1">
    <location>
        <begin position="274"/>
        <end position="314"/>
    </location>
</feature>